<dbReference type="PANTHER" id="PTHR45138:SF9">
    <property type="entry name" value="DIGUANYLATE CYCLASE DGCM-RELATED"/>
    <property type="match status" value="1"/>
</dbReference>
<evidence type="ECO:0000313" key="5">
    <source>
        <dbReference type="Proteomes" id="UP000186058"/>
    </source>
</evidence>
<dbReference type="EMBL" id="LVWI01000048">
    <property type="protein sequence ID" value="OKP85140.1"/>
    <property type="molecule type" value="Genomic_DNA"/>
</dbReference>
<gene>
    <name evidence="4" type="ORF">A3844_17990</name>
</gene>
<accession>A0ABX3EPK9</accession>
<sequence length="413" mass="46459">MLDRLISLPFTMTGEERRELHILTLKENISRGKLFAKIIIGIESALAVTDLAASFTKIHDSFHFSFYFIMYVFMIGLNVAFLLGAAAYERDAKQVEGRYRLYEKLFIVYAYTFVIWGSVVTLSDQRLYGQVMAFVINLVSISVIFYFNNKMMLCLYGVSAGLLYIGLPLFQSSSNVLIGHYINLTLFLFFTWVASRILYVNYCSNYYNRILLGNSHRKLEEQVIQNEKVHQELARANGELQRLSLIDALTEIPNRRAFDQRMQQLLSSGKEAASMVAVLIIDIDYFKPFNDNYGHAEGDRIIKEVAQVIHGEMEGERQFAARLGGEEFVVAAIDTGVNGAMELSERIRMRIQQMSVHHGYSEVSSYITVSIGAAAGEAANPGDIALLTELADQGLYVAKTSGRNRVSTVSGTM</sequence>
<dbReference type="NCBIfam" id="TIGR00254">
    <property type="entry name" value="GGDEF"/>
    <property type="match status" value="1"/>
</dbReference>
<keyword evidence="1" id="KW-0175">Coiled coil</keyword>
<comment type="caution">
    <text evidence="4">The sequence shown here is derived from an EMBL/GenBank/DDBJ whole genome shotgun (WGS) entry which is preliminary data.</text>
</comment>
<feature type="transmembrane region" description="Helical" evidence="2">
    <location>
        <begin position="34"/>
        <end position="55"/>
    </location>
</feature>
<dbReference type="InterPro" id="IPR043128">
    <property type="entry name" value="Rev_trsase/Diguanyl_cyclase"/>
</dbReference>
<proteinExistence type="predicted"/>
<keyword evidence="2" id="KW-0472">Membrane</keyword>
<reference evidence="4 5" key="1">
    <citation type="submission" date="2016-03" db="EMBL/GenBank/DDBJ databases">
        <authorList>
            <person name="Sant'Anna F.H."/>
            <person name="Ambrosini A."/>
            <person name="Souza R."/>
            <person name="Bach E."/>
            <person name="Fernandes G."/>
            <person name="Balsanelli E."/>
            <person name="Baura V.A."/>
            <person name="Souza E.M."/>
            <person name="Passaglia L."/>
        </authorList>
    </citation>
    <scope>NUCLEOTIDE SEQUENCE [LARGE SCALE GENOMIC DNA]</scope>
    <source>
        <strain evidence="4 5">P26E</strain>
    </source>
</reference>
<organism evidence="4 5">
    <name type="scientific">Paenibacillus helianthi</name>
    <dbReference type="NCBI Taxonomy" id="1349432"/>
    <lineage>
        <taxon>Bacteria</taxon>
        <taxon>Bacillati</taxon>
        <taxon>Bacillota</taxon>
        <taxon>Bacilli</taxon>
        <taxon>Bacillales</taxon>
        <taxon>Paenibacillaceae</taxon>
        <taxon>Paenibacillus</taxon>
    </lineage>
</organism>
<feature type="transmembrane region" description="Helical" evidence="2">
    <location>
        <begin position="101"/>
        <end position="121"/>
    </location>
</feature>
<feature type="transmembrane region" description="Helical" evidence="2">
    <location>
        <begin position="127"/>
        <end position="146"/>
    </location>
</feature>
<dbReference type="PROSITE" id="PS50887">
    <property type="entry name" value="GGDEF"/>
    <property type="match status" value="1"/>
</dbReference>
<dbReference type="SUPFAM" id="SSF55073">
    <property type="entry name" value="Nucleotide cyclase"/>
    <property type="match status" value="1"/>
</dbReference>
<dbReference type="Gene3D" id="3.30.70.270">
    <property type="match status" value="1"/>
</dbReference>
<evidence type="ECO:0000256" key="1">
    <source>
        <dbReference type="SAM" id="Coils"/>
    </source>
</evidence>
<feature type="transmembrane region" description="Helical" evidence="2">
    <location>
        <begin position="177"/>
        <end position="199"/>
    </location>
</feature>
<keyword evidence="2" id="KW-1133">Transmembrane helix</keyword>
<dbReference type="SMART" id="SM00267">
    <property type="entry name" value="GGDEF"/>
    <property type="match status" value="1"/>
</dbReference>
<protein>
    <recommendedName>
        <fullName evidence="3">GGDEF domain-containing protein</fullName>
    </recommendedName>
</protein>
<feature type="transmembrane region" description="Helical" evidence="2">
    <location>
        <begin position="153"/>
        <end position="171"/>
    </location>
</feature>
<feature type="transmembrane region" description="Helical" evidence="2">
    <location>
        <begin position="67"/>
        <end position="89"/>
    </location>
</feature>
<dbReference type="InterPro" id="IPR029787">
    <property type="entry name" value="Nucleotide_cyclase"/>
</dbReference>
<keyword evidence="2" id="KW-0812">Transmembrane</keyword>
<evidence type="ECO:0000313" key="4">
    <source>
        <dbReference type="EMBL" id="OKP85140.1"/>
    </source>
</evidence>
<dbReference type="Pfam" id="PF00990">
    <property type="entry name" value="GGDEF"/>
    <property type="match status" value="1"/>
</dbReference>
<dbReference type="InterPro" id="IPR050469">
    <property type="entry name" value="Diguanylate_Cyclase"/>
</dbReference>
<feature type="domain" description="GGDEF" evidence="3">
    <location>
        <begin position="274"/>
        <end position="411"/>
    </location>
</feature>
<dbReference type="RefSeq" id="WP_074100168.1">
    <property type="nucleotide sequence ID" value="NZ_LVWI01000048.1"/>
</dbReference>
<dbReference type="PANTHER" id="PTHR45138">
    <property type="entry name" value="REGULATORY COMPONENTS OF SENSORY TRANSDUCTION SYSTEM"/>
    <property type="match status" value="1"/>
</dbReference>
<feature type="coiled-coil region" evidence="1">
    <location>
        <begin position="219"/>
        <end position="246"/>
    </location>
</feature>
<name>A0ABX3EPK9_9BACL</name>
<keyword evidence="5" id="KW-1185">Reference proteome</keyword>
<dbReference type="CDD" id="cd01949">
    <property type="entry name" value="GGDEF"/>
    <property type="match status" value="1"/>
</dbReference>
<dbReference type="Proteomes" id="UP000186058">
    <property type="component" value="Unassembled WGS sequence"/>
</dbReference>
<evidence type="ECO:0000256" key="2">
    <source>
        <dbReference type="SAM" id="Phobius"/>
    </source>
</evidence>
<dbReference type="InterPro" id="IPR000160">
    <property type="entry name" value="GGDEF_dom"/>
</dbReference>
<evidence type="ECO:0000259" key="3">
    <source>
        <dbReference type="PROSITE" id="PS50887"/>
    </source>
</evidence>